<keyword evidence="3" id="KW-0645">Protease</keyword>
<dbReference type="Pfam" id="PF17899">
    <property type="entry name" value="Peptidase_M61_N"/>
    <property type="match status" value="1"/>
</dbReference>
<dbReference type="AlphaFoldDB" id="A0A5D3YEF7"/>
<dbReference type="SUPFAM" id="SSF50156">
    <property type="entry name" value="PDZ domain-like"/>
    <property type="match status" value="1"/>
</dbReference>
<organism evidence="3 4">
    <name type="scientific">Fodinibius salinus</name>
    <dbReference type="NCBI Taxonomy" id="860790"/>
    <lineage>
        <taxon>Bacteria</taxon>
        <taxon>Pseudomonadati</taxon>
        <taxon>Balneolota</taxon>
        <taxon>Balneolia</taxon>
        <taxon>Balneolales</taxon>
        <taxon>Balneolaceae</taxon>
        <taxon>Fodinibius</taxon>
    </lineage>
</organism>
<comment type="caution">
    <text evidence="3">The sequence shown here is derived from an EMBL/GenBank/DDBJ whole genome shotgun (WGS) entry which is preliminary data.</text>
</comment>
<feature type="domain" description="Peptidase M61 catalytic" evidence="1">
    <location>
        <begin position="324"/>
        <end position="431"/>
    </location>
</feature>
<dbReference type="GO" id="GO:0008237">
    <property type="term" value="F:metallopeptidase activity"/>
    <property type="evidence" value="ECO:0007669"/>
    <property type="project" value="UniProtKB-KW"/>
</dbReference>
<feature type="domain" description="Peptidase M61 N-terminal" evidence="2">
    <location>
        <begin position="47"/>
        <end position="227"/>
    </location>
</feature>
<dbReference type="GO" id="GO:0006508">
    <property type="term" value="P:proteolysis"/>
    <property type="evidence" value="ECO:0007669"/>
    <property type="project" value="UniProtKB-KW"/>
</dbReference>
<dbReference type="Gene3D" id="2.60.40.3650">
    <property type="match status" value="1"/>
</dbReference>
<dbReference type="OrthoDB" id="9778516at2"/>
<dbReference type="InterPro" id="IPR040756">
    <property type="entry name" value="Peptidase_M61_N"/>
</dbReference>
<protein>
    <submittedName>
        <fullName evidence="3">Putative metalloprotease, contains C-terminal PDZ domain</fullName>
    </submittedName>
</protein>
<name>A0A5D3YEF7_9BACT</name>
<dbReference type="EMBL" id="VNHY01000005">
    <property type="protein sequence ID" value="TYP91742.1"/>
    <property type="molecule type" value="Genomic_DNA"/>
</dbReference>
<evidence type="ECO:0000259" key="1">
    <source>
        <dbReference type="Pfam" id="PF05299"/>
    </source>
</evidence>
<dbReference type="RefSeq" id="WP_148899884.1">
    <property type="nucleotide sequence ID" value="NZ_VNHY01000005.1"/>
</dbReference>
<dbReference type="PROSITE" id="PS51257">
    <property type="entry name" value="PROKAR_LIPOPROTEIN"/>
    <property type="match status" value="1"/>
</dbReference>
<dbReference type="Proteomes" id="UP000324595">
    <property type="component" value="Unassembled WGS sequence"/>
</dbReference>
<dbReference type="Pfam" id="PF05299">
    <property type="entry name" value="Peptidase_M61"/>
    <property type="match status" value="1"/>
</dbReference>
<keyword evidence="3" id="KW-0482">Metalloprotease</keyword>
<evidence type="ECO:0000313" key="3">
    <source>
        <dbReference type="EMBL" id="TYP91742.1"/>
    </source>
</evidence>
<evidence type="ECO:0000259" key="2">
    <source>
        <dbReference type="Pfam" id="PF17899"/>
    </source>
</evidence>
<sequence>MQKLLSFLILIFIVAACSPKTGEQLDNTDDSNQKVEQSAKKVPISSSIDLTEINNDRVWVQVDPGKFSADSVLFRLPRVVQGTYDVSNFGSFVDSLVAYNYKGDQITARKKGKNTWVIPAANFDKVGYYVNDTFDIERTDKATPFSPSGTNIAKDNFVLNLHGFIGYFENFDEHPYKLNVTAPANYKKSSALPVTSTSYNSDSTTVTNTYSADRYFDITDNPMFYGDLSVEKFKVSDITIVLSVYSPNGNHPASSIKKTVAKMMRAQKDYLGDLKTTDRYDIYLYLAPQNKSAPTGFGALEHHTSTVVVLPEAMQKSRLSSTMTDVVSHEFFHIVTPLSVHSEDIHNFDYNTPTFSKHLWMYEGTTEYFASHFQVYEGLQPKQEFYNKINGKIESSMAMADTMSFTKMSENVLDEPYASNYLNVYQKGALISMCIDILMREESNGQRSMLSLMKQLSDEYGVEKPFTDDKLITEIANMTYPSVGEFLRTHVVGTTPIDYSKFFDKVGLKRVAKKKQTSLFLNGQTPFIDANQSTKQLFFRDMKLNSSLIDLGIQSGDIIKSINGTEYTVSNIRQLIPKSMQWKADTKITMVVIRDGEEIKISGKVGEPTVTTKKLVEIDDASKEQIKLRKQWLGN</sequence>
<dbReference type="InterPro" id="IPR027268">
    <property type="entry name" value="Peptidase_M4/M1_CTD_sf"/>
</dbReference>
<evidence type="ECO:0000313" key="4">
    <source>
        <dbReference type="Proteomes" id="UP000324595"/>
    </source>
</evidence>
<dbReference type="InterPro" id="IPR036034">
    <property type="entry name" value="PDZ_sf"/>
</dbReference>
<dbReference type="SUPFAM" id="SSF55486">
    <property type="entry name" value="Metalloproteases ('zincins'), catalytic domain"/>
    <property type="match status" value="1"/>
</dbReference>
<dbReference type="Gene3D" id="2.30.42.10">
    <property type="match status" value="1"/>
</dbReference>
<proteinExistence type="predicted"/>
<dbReference type="Gene3D" id="1.10.390.10">
    <property type="entry name" value="Neutral Protease Domain 2"/>
    <property type="match status" value="1"/>
</dbReference>
<reference evidence="3 4" key="1">
    <citation type="submission" date="2019-07" db="EMBL/GenBank/DDBJ databases">
        <title>Genomic Encyclopedia of Archaeal and Bacterial Type Strains, Phase II (KMG-II): from individual species to whole genera.</title>
        <authorList>
            <person name="Goeker M."/>
        </authorList>
    </citation>
    <scope>NUCLEOTIDE SEQUENCE [LARGE SCALE GENOMIC DNA]</scope>
    <source>
        <strain evidence="3 4">DSM 21935</strain>
    </source>
</reference>
<dbReference type="InterPro" id="IPR007963">
    <property type="entry name" value="Peptidase_M61_catalytic"/>
</dbReference>
<keyword evidence="3" id="KW-0378">Hydrolase</keyword>
<accession>A0A5D3YEF7</accession>
<gene>
    <name evidence="3" type="ORF">LX73_2569</name>
</gene>
<keyword evidence="4" id="KW-1185">Reference proteome</keyword>